<dbReference type="Proteomes" id="UP000654279">
    <property type="component" value="Unassembled WGS sequence"/>
</dbReference>
<dbReference type="GO" id="GO:0005840">
    <property type="term" value="C:ribosome"/>
    <property type="evidence" value="ECO:0007669"/>
    <property type="project" value="UniProtKB-KW"/>
</dbReference>
<sequence length="148" mass="16461">MKVILLADVKGTGKKNEVAEVSEGYARNFLFPRKLAVEATAAQLNSIRLKQDAQAHRKQQEKQDAQALAQKMEGKRVKIAARVGKDGRLFGSITAKEIAQAMQQQLGMEVDRRKVELAEPIRALGSVQVLVRYYPEITFNILVDVVGE</sequence>
<evidence type="ECO:0000256" key="7">
    <source>
        <dbReference type="HAMAP-Rule" id="MF_00503"/>
    </source>
</evidence>
<evidence type="ECO:0000313" key="9">
    <source>
        <dbReference type="EMBL" id="MBC8529425.1"/>
    </source>
</evidence>
<dbReference type="HAMAP" id="MF_00503">
    <property type="entry name" value="Ribosomal_bL9"/>
    <property type="match status" value="1"/>
</dbReference>
<proteinExistence type="inferred from homology"/>
<comment type="similarity">
    <text evidence="1 7">Belongs to the bacterial ribosomal protein bL9 family.</text>
</comment>
<dbReference type="AlphaFoldDB" id="A0A926D313"/>
<dbReference type="Pfam" id="PF03948">
    <property type="entry name" value="Ribosomal_L9_C"/>
    <property type="match status" value="1"/>
</dbReference>
<evidence type="ECO:0000256" key="3">
    <source>
        <dbReference type="ARBA" id="ARBA00022884"/>
    </source>
</evidence>
<keyword evidence="10" id="KW-1185">Reference proteome</keyword>
<protein>
    <recommendedName>
        <fullName evidence="6 7">Large ribosomal subunit protein bL9</fullName>
    </recommendedName>
</protein>
<dbReference type="InterPro" id="IPR036935">
    <property type="entry name" value="Ribosomal_bL9_N_sf"/>
</dbReference>
<dbReference type="InterPro" id="IPR036791">
    <property type="entry name" value="Ribosomal_bL9_C_sf"/>
</dbReference>
<keyword evidence="4 7" id="KW-0689">Ribosomal protein</keyword>
<dbReference type="Gene3D" id="3.40.5.10">
    <property type="entry name" value="Ribosomal protein L9, N-terminal domain"/>
    <property type="match status" value="1"/>
</dbReference>
<evidence type="ECO:0000259" key="8">
    <source>
        <dbReference type="PROSITE" id="PS00651"/>
    </source>
</evidence>
<dbReference type="GO" id="GO:1990904">
    <property type="term" value="C:ribonucleoprotein complex"/>
    <property type="evidence" value="ECO:0007669"/>
    <property type="project" value="UniProtKB-KW"/>
</dbReference>
<comment type="function">
    <text evidence="7">Binds to the 23S rRNA.</text>
</comment>
<dbReference type="RefSeq" id="WP_138294624.1">
    <property type="nucleotide sequence ID" value="NZ_JACRSO010000003.1"/>
</dbReference>
<dbReference type="InterPro" id="IPR000244">
    <property type="entry name" value="Ribosomal_bL9"/>
</dbReference>
<evidence type="ECO:0000256" key="4">
    <source>
        <dbReference type="ARBA" id="ARBA00022980"/>
    </source>
</evidence>
<dbReference type="Pfam" id="PF01281">
    <property type="entry name" value="Ribosomal_L9_N"/>
    <property type="match status" value="1"/>
</dbReference>
<feature type="domain" description="Ribosomal protein L9" evidence="8">
    <location>
        <begin position="13"/>
        <end position="40"/>
    </location>
</feature>
<dbReference type="SUPFAM" id="SSF55658">
    <property type="entry name" value="L9 N-domain-like"/>
    <property type="match status" value="1"/>
</dbReference>
<keyword evidence="2 7" id="KW-0699">rRNA-binding</keyword>
<dbReference type="SUPFAM" id="SSF55653">
    <property type="entry name" value="Ribosomal protein L9 C-domain"/>
    <property type="match status" value="1"/>
</dbReference>
<evidence type="ECO:0000256" key="1">
    <source>
        <dbReference type="ARBA" id="ARBA00010605"/>
    </source>
</evidence>
<name>A0A926D313_9FIRM</name>
<evidence type="ECO:0000313" key="10">
    <source>
        <dbReference type="Proteomes" id="UP000654279"/>
    </source>
</evidence>
<evidence type="ECO:0000256" key="6">
    <source>
        <dbReference type="ARBA" id="ARBA00035292"/>
    </source>
</evidence>
<dbReference type="GO" id="GO:0003735">
    <property type="term" value="F:structural constituent of ribosome"/>
    <property type="evidence" value="ECO:0007669"/>
    <property type="project" value="InterPro"/>
</dbReference>
<dbReference type="InterPro" id="IPR020070">
    <property type="entry name" value="Ribosomal_bL9_N"/>
</dbReference>
<dbReference type="NCBIfam" id="TIGR00158">
    <property type="entry name" value="L9"/>
    <property type="match status" value="1"/>
</dbReference>
<keyword evidence="3 7" id="KW-0694">RNA-binding</keyword>
<dbReference type="InterPro" id="IPR020594">
    <property type="entry name" value="Ribosomal_bL9_bac/chp"/>
</dbReference>
<keyword evidence="5 7" id="KW-0687">Ribonucleoprotein</keyword>
<dbReference type="InterPro" id="IPR020069">
    <property type="entry name" value="Ribosomal_bL9_C"/>
</dbReference>
<dbReference type="EMBL" id="JACRSO010000003">
    <property type="protein sequence ID" value="MBC8529425.1"/>
    <property type="molecule type" value="Genomic_DNA"/>
</dbReference>
<dbReference type="InterPro" id="IPR009027">
    <property type="entry name" value="Ribosomal_bL9/RNase_H1_N"/>
</dbReference>
<dbReference type="Gene3D" id="3.10.430.100">
    <property type="entry name" value="Ribosomal protein L9, C-terminal domain"/>
    <property type="match status" value="1"/>
</dbReference>
<evidence type="ECO:0000256" key="5">
    <source>
        <dbReference type="ARBA" id="ARBA00023274"/>
    </source>
</evidence>
<comment type="caution">
    <text evidence="9">The sequence shown here is derived from an EMBL/GenBank/DDBJ whole genome shotgun (WGS) entry which is preliminary data.</text>
</comment>
<accession>A0A926D313</accession>
<reference evidence="9" key="1">
    <citation type="submission" date="2020-08" db="EMBL/GenBank/DDBJ databases">
        <title>Genome public.</title>
        <authorList>
            <person name="Liu C."/>
            <person name="Sun Q."/>
        </authorList>
    </citation>
    <scope>NUCLEOTIDE SEQUENCE</scope>
    <source>
        <strain evidence="9">NSJ-44</strain>
    </source>
</reference>
<dbReference type="PROSITE" id="PS00651">
    <property type="entry name" value="RIBOSOMAL_L9"/>
    <property type="match status" value="1"/>
</dbReference>
<gene>
    <name evidence="7" type="primary">rplI</name>
    <name evidence="9" type="ORF">H8699_08300</name>
</gene>
<dbReference type="GO" id="GO:0006412">
    <property type="term" value="P:translation"/>
    <property type="evidence" value="ECO:0007669"/>
    <property type="project" value="UniProtKB-UniRule"/>
</dbReference>
<dbReference type="GO" id="GO:0019843">
    <property type="term" value="F:rRNA binding"/>
    <property type="evidence" value="ECO:0007669"/>
    <property type="project" value="UniProtKB-UniRule"/>
</dbReference>
<evidence type="ECO:0000256" key="2">
    <source>
        <dbReference type="ARBA" id="ARBA00022730"/>
    </source>
</evidence>
<dbReference type="PANTHER" id="PTHR21368">
    <property type="entry name" value="50S RIBOSOMAL PROTEIN L9"/>
    <property type="match status" value="1"/>
</dbReference>
<organism evidence="9 10">
    <name type="scientific">Luoshenia tenuis</name>
    <dbReference type="NCBI Taxonomy" id="2763654"/>
    <lineage>
        <taxon>Bacteria</taxon>
        <taxon>Bacillati</taxon>
        <taxon>Bacillota</taxon>
        <taxon>Clostridia</taxon>
        <taxon>Christensenellales</taxon>
        <taxon>Christensenellaceae</taxon>
        <taxon>Luoshenia</taxon>
    </lineage>
</organism>